<gene>
    <name evidence="1" type="ORF">KAK03_24190</name>
</gene>
<comment type="caution">
    <text evidence="1">The sequence shown here is derived from an EMBL/GenBank/DDBJ whole genome shotgun (WGS) entry which is preliminary data.</text>
</comment>
<organism evidence="1 2">
    <name type="scientific">Ideonella alba</name>
    <dbReference type="NCBI Taxonomy" id="2824118"/>
    <lineage>
        <taxon>Bacteria</taxon>
        <taxon>Pseudomonadati</taxon>
        <taxon>Pseudomonadota</taxon>
        <taxon>Betaproteobacteria</taxon>
        <taxon>Burkholderiales</taxon>
        <taxon>Sphaerotilaceae</taxon>
        <taxon>Ideonella</taxon>
    </lineage>
</organism>
<name>A0A940YDF4_9BURK</name>
<protein>
    <submittedName>
        <fullName evidence="1">Uncharacterized protein</fullName>
    </submittedName>
</protein>
<proteinExistence type="predicted"/>
<dbReference type="Proteomes" id="UP000676246">
    <property type="component" value="Unassembled WGS sequence"/>
</dbReference>
<keyword evidence="2" id="KW-1185">Reference proteome</keyword>
<sequence length="75" mass="8799">PPMVDQLLDLYGQEEHDGRGAIVLYLSKNSIRSMERDLGRRPVSRLAEWFDAYKVKSTDGRTITVGHRTRRLWRK</sequence>
<dbReference type="RefSeq" id="WP_210857248.1">
    <property type="nucleotide sequence ID" value="NZ_JAGQDD010000034.1"/>
</dbReference>
<evidence type="ECO:0000313" key="2">
    <source>
        <dbReference type="Proteomes" id="UP000676246"/>
    </source>
</evidence>
<evidence type="ECO:0000313" key="1">
    <source>
        <dbReference type="EMBL" id="MBQ0933583.1"/>
    </source>
</evidence>
<accession>A0A940YDF4</accession>
<dbReference type="EMBL" id="JAGQDD010000034">
    <property type="protein sequence ID" value="MBQ0933583.1"/>
    <property type="molecule type" value="Genomic_DNA"/>
</dbReference>
<reference evidence="1 2" key="1">
    <citation type="submission" date="2021-04" db="EMBL/GenBank/DDBJ databases">
        <title>The genome sequence of Ideonella sp. 3Y2.</title>
        <authorList>
            <person name="Liu Y."/>
        </authorList>
    </citation>
    <scope>NUCLEOTIDE SEQUENCE [LARGE SCALE GENOMIC DNA]</scope>
    <source>
        <strain evidence="1 2">3Y2</strain>
    </source>
</reference>
<dbReference type="AlphaFoldDB" id="A0A940YDF4"/>
<feature type="non-terminal residue" evidence="1">
    <location>
        <position position="1"/>
    </location>
</feature>